<evidence type="ECO:0000256" key="2">
    <source>
        <dbReference type="ARBA" id="ARBA00022679"/>
    </source>
</evidence>
<protein>
    <submittedName>
        <fullName evidence="4">SSRP1 protein</fullName>
    </submittedName>
</protein>
<comment type="caution">
    <text evidence="4">The sequence shown here is derived from an EMBL/GenBank/DDBJ whole genome shotgun (WGS) entry which is preliminary data.</text>
</comment>
<keyword evidence="1" id="KW-0489">Methyltransferase</keyword>
<reference evidence="4" key="1">
    <citation type="submission" date="2021-02" db="EMBL/GenBank/DDBJ databases">
        <authorList>
            <person name="Dougan E. K."/>
            <person name="Rhodes N."/>
            <person name="Thang M."/>
            <person name="Chan C."/>
        </authorList>
    </citation>
    <scope>NUCLEOTIDE SEQUENCE</scope>
</reference>
<dbReference type="AlphaFoldDB" id="A0A812KD22"/>
<name>A0A812KD22_9DINO</name>
<dbReference type="Gene3D" id="3.40.50.150">
    <property type="entry name" value="Vaccinia Virus protein VP39"/>
    <property type="match status" value="1"/>
</dbReference>
<keyword evidence="2" id="KW-0808">Transferase</keyword>
<evidence type="ECO:0000313" key="4">
    <source>
        <dbReference type="EMBL" id="CAE7228141.1"/>
    </source>
</evidence>
<dbReference type="EMBL" id="CAJNDS010000686">
    <property type="protein sequence ID" value="CAE7228141.1"/>
    <property type="molecule type" value="Genomic_DNA"/>
</dbReference>
<dbReference type="Proteomes" id="UP000604046">
    <property type="component" value="Unassembled WGS sequence"/>
</dbReference>
<sequence>MQREGEGATKRALRRHATVDGTKLQEQMDLARTRQIAAETLHDGTWLLQAARENSNIVSDLTNRPLFPSRSLTWGSCCSGSEGVRFVFEALQLLAAEHGHGITFQHMFSCESAPEKRQWIQLVSEFAGPVMQKIKSCLDGGVEVEDNEDNLIARERSPCLFTDICTLGGSHSECVAHGPNHQGTFNSSGVSEQGRGRCPVPQVDLLVVGTSCKDMSRANNSSSKGRSPPVLLQEKSKGGSAQTFQGMLAFIDAHSPGIVLFENVDAMEDKTGGNSNNLDIALAEMSNRGYESQVIMTDASTMGLPARRRRVYIVFLRVAGNALVDFAQRSMTAMFATLRAAMCVCVRSACCGTEIFLPDDDAAVLSELEVRQQKRARQQELAQKSPPAAQTWMDSHFNFARSIKYRWGEPVPQDLKENPWFRTLTEREQDVLRLCRVQAHQLQRDSTPILFTDVSQSIVRALTPSFDGNDGHHVLPTVLPRMLLWHDQIGRLQLGREALMCQGFPAVPFLNHCESVKRPQAWSPSENLLQDLAGNAMALPVLLGILQSMFVSFSWQGSADIDLADEETKPPRRAVSEEA</sequence>
<dbReference type="SUPFAM" id="SSF53335">
    <property type="entry name" value="S-adenosyl-L-methionine-dependent methyltransferases"/>
    <property type="match status" value="1"/>
</dbReference>
<gene>
    <name evidence="4" type="primary">SSRP1</name>
    <name evidence="4" type="ORF">SNAT2548_LOCUS9057</name>
</gene>
<evidence type="ECO:0000256" key="1">
    <source>
        <dbReference type="ARBA" id="ARBA00022603"/>
    </source>
</evidence>
<feature type="region of interest" description="Disordered" evidence="3">
    <location>
        <begin position="215"/>
        <end position="236"/>
    </location>
</feature>
<keyword evidence="5" id="KW-1185">Reference proteome</keyword>
<dbReference type="OrthoDB" id="423221at2759"/>
<organism evidence="4 5">
    <name type="scientific">Symbiodinium natans</name>
    <dbReference type="NCBI Taxonomy" id="878477"/>
    <lineage>
        <taxon>Eukaryota</taxon>
        <taxon>Sar</taxon>
        <taxon>Alveolata</taxon>
        <taxon>Dinophyceae</taxon>
        <taxon>Suessiales</taxon>
        <taxon>Symbiodiniaceae</taxon>
        <taxon>Symbiodinium</taxon>
    </lineage>
</organism>
<accession>A0A812KD22</accession>
<dbReference type="GO" id="GO:0008168">
    <property type="term" value="F:methyltransferase activity"/>
    <property type="evidence" value="ECO:0007669"/>
    <property type="project" value="UniProtKB-KW"/>
</dbReference>
<dbReference type="Pfam" id="PF00145">
    <property type="entry name" value="DNA_methylase"/>
    <property type="match status" value="1"/>
</dbReference>
<dbReference type="InterPro" id="IPR001525">
    <property type="entry name" value="C5_MeTfrase"/>
</dbReference>
<evidence type="ECO:0000256" key="3">
    <source>
        <dbReference type="SAM" id="MobiDB-lite"/>
    </source>
</evidence>
<dbReference type="GO" id="GO:0032259">
    <property type="term" value="P:methylation"/>
    <property type="evidence" value="ECO:0007669"/>
    <property type="project" value="UniProtKB-KW"/>
</dbReference>
<dbReference type="InterPro" id="IPR029063">
    <property type="entry name" value="SAM-dependent_MTases_sf"/>
</dbReference>
<proteinExistence type="predicted"/>
<feature type="non-terminal residue" evidence="4">
    <location>
        <position position="579"/>
    </location>
</feature>
<evidence type="ECO:0000313" key="5">
    <source>
        <dbReference type="Proteomes" id="UP000604046"/>
    </source>
</evidence>